<dbReference type="PROSITE" id="PS51704">
    <property type="entry name" value="GP_PDE"/>
    <property type="match status" value="1"/>
</dbReference>
<feature type="domain" description="GP-PDE" evidence="1">
    <location>
        <begin position="1"/>
        <end position="243"/>
    </location>
</feature>
<gene>
    <name evidence="2" type="ORF">QX51_07080</name>
</gene>
<keyword evidence="3" id="KW-1185">Reference proteome</keyword>
<accession>A0A0B3VXR1</accession>
<reference evidence="2 3" key="1">
    <citation type="submission" date="2014-12" db="EMBL/GenBank/DDBJ databases">
        <title>Draft genome sequence of Terrisporobacter sp. 08-306576, isolated from the blood culture of a bacteremia patient.</title>
        <authorList>
            <person name="Lund L.C."/>
            <person name="Sydenham T.V."/>
            <person name="Hogh S.V."/>
            <person name="Skov M.N."/>
            <person name="Kemp M."/>
            <person name="Justesen U.S."/>
        </authorList>
    </citation>
    <scope>NUCLEOTIDE SEQUENCE [LARGE SCALE GENOMIC DNA]</scope>
    <source>
        <strain evidence="2 3">08-306576</strain>
    </source>
</reference>
<organism evidence="2 3">
    <name type="scientific">Terrisporobacter othiniensis</name>
    <dbReference type="NCBI Taxonomy" id="1577792"/>
    <lineage>
        <taxon>Bacteria</taxon>
        <taxon>Bacillati</taxon>
        <taxon>Bacillota</taxon>
        <taxon>Clostridia</taxon>
        <taxon>Peptostreptococcales</taxon>
        <taxon>Peptostreptococcaceae</taxon>
        <taxon>Terrisporobacter</taxon>
    </lineage>
</organism>
<dbReference type="InterPro" id="IPR030395">
    <property type="entry name" value="GP_PDE_dom"/>
</dbReference>
<comment type="caution">
    <text evidence="2">The sequence shown here is derived from an EMBL/GenBank/DDBJ whole genome shotgun (WGS) entry which is preliminary data.</text>
</comment>
<dbReference type="GO" id="GO:0006629">
    <property type="term" value="P:lipid metabolic process"/>
    <property type="evidence" value="ECO:0007669"/>
    <property type="project" value="InterPro"/>
</dbReference>
<name>A0A0B3VXR1_9FIRM</name>
<dbReference type="Pfam" id="PF03009">
    <property type="entry name" value="GDPD"/>
    <property type="match status" value="1"/>
</dbReference>
<dbReference type="Gene3D" id="3.20.20.190">
    <property type="entry name" value="Phosphatidylinositol (PI) phosphodiesterase"/>
    <property type="match status" value="1"/>
</dbReference>
<dbReference type="GO" id="GO:0008081">
    <property type="term" value="F:phosphoric diester hydrolase activity"/>
    <property type="evidence" value="ECO:0007669"/>
    <property type="project" value="InterPro"/>
</dbReference>
<dbReference type="OrthoDB" id="384721at2"/>
<evidence type="ECO:0000313" key="2">
    <source>
        <dbReference type="EMBL" id="KHS57588.1"/>
    </source>
</evidence>
<dbReference type="PANTHER" id="PTHR46211">
    <property type="entry name" value="GLYCEROPHOSPHORYL DIESTER PHOSPHODIESTERASE"/>
    <property type="match status" value="1"/>
</dbReference>
<proteinExistence type="predicted"/>
<dbReference type="RefSeq" id="WP_039679207.1">
    <property type="nucleotide sequence ID" value="NZ_JAWGXO010000023.1"/>
</dbReference>
<dbReference type="Proteomes" id="UP000031189">
    <property type="component" value="Unassembled WGS sequence"/>
</dbReference>
<dbReference type="InterPro" id="IPR017946">
    <property type="entry name" value="PLC-like_Pdiesterase_TIM-brl"/>
</dbReference>
<dbReference type="EMBL" id="JWHR01000068">
    <property type="protein sequence ID" value="KHS57588.1"/>
    <property type="molecule type" value="Genomic_DNA"/>
</dbReference>
<protein>
    <submittedName>
        <fullName evidence="2">Glycerophosphodiester phosphodiesterase</fullName>
    </submittedName>
</protein>
<dbReference type="PANTHER" id="PTHR46211:SF1">
    <property type="entry name" value="GLYCEROPHOSPHODIESTER PHOSPHODIESTERASE, CYTOPLASMIC"/>
    <property type="match status" value="1"/>
</dbReference>
<dbReference type="CDD" id="cd08563">
    <property type="entry name" value="GDPD_TtGDE_like"/>
    <property type="match status" value="1"/>
</dbReference>
<evidence type="ECO:0000313" key="3">
    <source>
        <dbReference type="Proteomes" id="UP000031189"/>
    </source>
</evidence>
<evidence type="ECO:0000259" key="1">
    <source>
        <dbReference type="PROSITE" id="PS51704"/>
    </source>
</evidence>
<sequence length="246" mass="28540">MKVFAHRGASGDYPENTMLAFSKALFIGVDGIELDVHKSKDGHLVVIHDEDVQRTFKGKGLIKDYTLEEIKSFMCRKFEFIENEDCKVPTLREVFDLIKSKDVILNIEAKTDLIHYDLEQDLLDLIKEYGIEDKIFMSSFNHKCLDILHSLDNSFKYGALYEYEKDYAPESNVVEHAKKLNTNIYSINLSQELVSKEIVDLAHENNIKVFVYTINKPTAMRKMIEFNVDGVFSDYPDLMNEIIKEY</sequence>
<dbReference type="STRING" id="1577792.QX51_07080"/>
<dbReference type="AlphaFoldDB" id="A0A0B3VXR1"/>
<dbReference type="SUPFAM" id="SSF51695">
    <property type="entry name" value="PLC-like phosphodiesterases"/>
    <property type="match status" value="1"/>
</dbReference>